<accession>A0AA38KDN3</accession>
<dbReference type="EMBL" id="JAHRHJ020000008">
    <property type="protein sequence ID" value="KAH9305268.1"/>
    <property type="molecule type" value="Genomic_DNA"/>
</dbReference>
<dbReference type="AlphaFoldDB" id="A0AA38KDN3"/>
<protein>
    <recommendedName>
        <fullName evidence="4">Down syndrome critical region protein 3</fullName>
    </recommendedName>
</protein>
<comment type="caution">
    <text evidence="2">The sequence shown here is derived from an EMBL/GenBank/DDBJ whole genome shotgun (WGS) entry which is preliminary data.</text>
</comment>
<gene>
    <name evidence="2" type="ORF">KI387_009672</name>
</gene>
<evidence type="ECO:0008006" key="4">
    <source>
        <dbReference type="Google" id="ProtNLM"/>
    </source>
</evidence>
<dbReference type="FunFam" id="2.60.40.640:FF:000023">
    <property type="entry name" value="Vacuolar protein sorting-associated protein 26"/>
    <property type="match status" value="1"/>
</dbReference>
<evidence type="ECO:0000256" key="1">
    <source>
        <dbReference type="ARBA" id="ARBA00009100"/>
    </source>
</evidence>
<dbReference type="InterPro" id="IPR028934">
    <property type="entry name" value="Vps26-related"/>
</dbReference>
<feature type="non-terminal residue" evidence="2">
    <location>
        <position position="1"/>
    </location>
</feature>
<dbReference type="InterPro" id="IPR014752">
    <property type="entry name" value="Arrestin-like_C"/>
</dbReference>
<evidence type="ECO:0000313" key="3">
    <source>
        <dbReference type="Proteomes" id="UP000824469"/>
    </source>
</evidence>
<organism evidence="2 3">
    <name type="scientific">Taxus chinensis</name>
    <name type="common">Chinese yew</name>
    <name type="synonym">Taxus wallichiana var. chinensis</name>
    <dbReference type="NCBI Taxonomy" id="29808"/>
    <lineage>
        <taxon>Eukaryota</taxon>
        <taxon>Viridiplantae</taxon>
        <taxon>Streptophyta</taxon>
        <taxon>Embryophyta</taxon>
        <taxon>Tracheophyta</taxon>
        <taxon>Spermatophyta</taxon>
        <taxon>Pinopsida</taxon>
        <taxon>Pinidae</taxon>
        <taxon>Conifers II</taxon>
        <taxon>Cupressales</taxon>
        <taxon>Taxaceae</taxon>
        <taxon>Taxus</taxon>
    </lineage>
</organism>
<reference evidence="2 3" key="1">
    <citation type="journal article" date="2021" name="Nat. Plants">
        <title>The Taxus genome provides insights into paclitaxel biosynthesis.</title>
        <authorList>
            <person name="Xiong X."/>
            <person name="Gou J."/>
            <person name="Liao Q."/>
            <person name="Li Y."/>
            <person name="Zhou Q."/>
            <person name="Bi G."/>
            <person name="Li C."/>
            <person name="Du R."/>
            <person name="Wang X."/>
            <person name="Sun T."/>
            <person name="Guo L."/>
            <person name="Liang H."/>
            <person name="Lu P."/>
            <person name="Wu Y."/>
            <person name="Zhang Z."/>
            <person name="Ro D.K."/>
            <person name="Shang Y."/>
            <person name="Huang S."/>
            <person name="Yan J."/>
        </authorList>
    </citation>
    <scope>NUCLEOTIDE SEQUENCE [LARGE SCALE GENOMIC DNA]</scope>
    <source>
        <strain evidence="2">Ta-2019</strain>
    </source>
</reference>
<dbReference type="OMA" id="CVTMPIT"/>
<dbReference type="Proteomes" id="UP000824469">
    <property type="component" value="Unassembled WGS sequence"/>
</dbReference>
<dbReference type="Pfam" id="PF03643">
    <property type="entry name" value="Vps26"/>
    <property type="match status" value="1"/>
</dbReference>
<keyword evidence="3" id="KW-1185">Reference proteome</keyword>
<sequence length="288" mass="31542">EFLGGTVLLNASTSTPISHQGIRVTVDGRVNLQLRAGTIGVIESLYSSVKPLHIIKKTIEIRPAGKLNPGKTEIPFHMPLNVPEGGGPDGFYETYHGSNISIQYLITTDFLRGYLHNTLSATLEFIIESVKGHLYKAPLSPESVSFYITQDTQKHQLLPAVRAGGFRVTGMIATQCSLTEPVTGEIMVEASAVPIDSIDIQLLRVESIMVAEKFTVQTTEIQTTQVADGDVCRSMALPIYIIIPRLLTCPSLSNGMFSIEFQLQVVICFKSDLAKLYATSDLKATKQW</sequence>
<dbReference type="Gene3D" id="2.60.40.640">
    <property type="match status" value="2"/>
</dbReference>
<comment type="similarity">
    <text evidence="1">Belongs to the VPS26 family.</text>
</comment>
<feature type="non-terminal residue" evidence="2">
    <location>
        <position position="288"/>
    </location>
</feature>
<dbReference type="PANTHER" id="PTHR12233">
    <property type="entry name" value="VACUOLAR PROTEIN SORTING 26 RELATED"/>
    <property type="match status" value="1"/>
</dbReference>
<evidence type="ECO:0000313" key="2">
    <source>
        <dbReference type="EMBL" id="KAH9305268.1"/>
    </source>
</evidence>
<name>A0AA38KDN3_TAXCH</name>
<proteinExistence type="inferred from homology"/>
<dbReference type="GO" id="GO:0006886">
    <property type="term" value="P:intracellular protein transport"/>
    <property type="evidence" value="ECO:0007669"/>
    <property type="project" value="InterPro"/>
</dbReference>